<dbReference type="InterPro" id="IPR005288">
    <property type="entry name" value="NadB"/>
</dbReference>
<keyword evidence="5 12" id="KW-0285">Flavoprotein</keyword>
<evidence type="ECO:0000259" key="13">
    <source>
        <dbReference type="Pfam" id="PF00890"/>
    </source>
</evidence>
<dbReference type="SUPFAM" id="SSF56425">
    <property type="entry name" value="Succinate dehydrogenase/fumarate reductase flavoprotein, catalytic domain"/>
    <property type="match status" value="1"/>
</dbReference>
<evidence type="ECO:0000256" key="12">
    <source>
        <dbReference type="RuleBase" id="RU362049"/>
    </source>
</evidence>
<name>A0A517MFB9_9BACT</name>
<accession>A0A517MFB9</accession>
<evidence type="ECO:0000256" key="9">
    <source>
        <dbReference type="ARBA" id="ARBA00048305"/>
    </source>
</evidence>
<comment type="cofactor">
    <cofactor evidence="1 12">
        <name>FAD</name>
        <dbReference type="ChEBI" id="CHEBI:57692"/>
    </cofactor>
</comment>
<comment type="subcellular location">
    <subcellularLocation>
        <location evidence="12">Cytoplasm</location>
    </subcellularLocation>
</comment>
<evidence type="ECO:0000256" key="8">
    <source>
        <dbReference type="ARBA" id="ARBA00023002"/>
    </source>
</evidence>
<dbReference type="PRINTS" id="PR00368">
    <property type="entry name" value="FADPNR"/>
</dbReference>
<dbReference type="SUPFAM" id="SSF46977">
    <property type="entry name" value="Succinate dehydrogenase/fumarate reductase flavoprotein C-terminal domain"/>
    <property type="match status" value="1"/>
</dbReference>
<comment type="function">
    <text evidence="12">Catalyzes the oxidation of L-aspartate to iminoaspartate.</text>
</comment>
<proteinExistence type="inferred from homology"/>
<dbReference type="InterPro" id="IPR003953">
    <property type="entry name" value="FAD-dep_OxRdtase_2_FAD-bd"/>
</dbReference>
<dbReference type="Pfam" id="PF02910">
    <property type="entry name" value="Succ_DH_flav_C"/>
    <property type="match status" value="1"/>
</dbReference>
<evidence type="ECO:0000313" key="16">
    <source>
        <dbReference type="Proteomes" id="UP000320672"/>
    </source>
</evidence>
<dbReference type="OrthoDB" id="9806724at2"/>
<comment type="pathway">
    <text evidence="2 12">Cofactor biosynthesis; NAD(+) biosynthesis; iminoaspartate from L-aspartate (oxidase route): step 1/1.</text>
</comment>
<comment type="similarity">
    <text evidence="3 12">Belongs to the FAD-dependent oxidoreductase 2 family. NadB subfamily.</text>
</comment>
<dbReference type="FunFam" id="3.90.700.10:FF:000002">
    <property type="entry name" value="L-aspartate oxidase"/>
    <property type="match status" value="1"/>
</dbReference>
<dbReference type="Gene3D" id="3.50.50.60">
    <property type="entry name" value="FAD/NAD(P)-binding domain"/>
    <property type="match status" value="1"/>
</dbReference>
<evidence type="ECO:0000256" key="11">
    <source>
        <dbReference type="PIRSR" id="PIRSR000171-1"/>
    </source>
</evidence>
<dbReference type="GO" id="GO:0005737">
    <property type="term" value="C:cytoplasm"/>
    <property type="evidence" value="ECO:0007669"/>
    <property type="project" value="UniProtKB-SubCell"/>
</dbReference>
<evidence type="ECO:0000256" key="7">
    <source>
        <dbReference type="ARBA" id="ARBA00022827"/>
    </source>
</evidence>
<evidence type="ECO:0000313" key="15">
    <source>
        <dbReference type="EMBL" id="QDS93585.1"/>
    </source>
</evidence>
<evidence type="ECO:0000256" key="5">
    <source>
        <dbReference type="ARBA" id="ARBA00022630"/>
    </source>
</evidence>
<dbReference type="InterPro" id="IPR037099">
    <property type="entry name" value="Fum_R/Succ_DH_flav-like_C_sf"/>
</dbReference>
<dbReference type="EC" id="1.4.3.16" evidence="4 10"/>
<dbReference type="InterPro" id="IPR027477">
    <property type="entry name" value="Succ_DH/fumarate_Rdtase_cat_sf"/>
</dbReference>
<sequence length="544" mass="59404">MTPRYLVPFHPKHVPHHFVDILVIGSGLAGLRAANAANPHQRVLLVTKDKIRESNSNYAQGGIAGVLGPEDDFASHVSDTMIAGANLCDADVVEMVIREGPRRIEELISWGTKFDKGLNGLALGREGGHSHQRIVHAHGDATGREVMRAMEQHTRDSSHSEIWEQAFTLDLLTHDGRCRGAVISRNEGPPTLVWAKQTILCTGGAGQVFRESTNPPVATGDGFSLAYRAGVELRDMEFIQFHPTVLYLAGSSRSLITEAIRGEGAHLVDINGHRFMAEYDERKELAPRDIVSQSILRQMGKTKHNCVYLDMSHLDGAQVKNRFPGIAKTCAEFGLDIATDRIPVRPGAHYMVGGVTVDRAGRTSLPGLWAAGEITSSGLHGANRLASNSLLEALVYGAHAGEGAARAAAEMPNSLEALPIESSPRNQPSQALDLSDIQASLKSLMGRFVGVQRTGEDLREAITMIDSFFAYVMPQQFQTEEGWETQNMLQTSRIMATAALAREESRGVHYRMDFPAPDDENWRRHLSIQIDSGGGHPQISTRVP</sequence>
<dbReference type="AlphaFoldDB" id="A0A517MFB9"/>
<dbReference type="GO" id="GO:0008734">
    <property type="term" value="F:L-aspartate oxidase activity"/>
    <property type="evidence" value="ECO:0007669"/>
    <property type="project" value="UniProtKB-UniRule"/>
</dbReference>
<dbReference type="Pfam" id="PF00890">
    <property type="entry name" value="FAD_binding_2"/>
    <property type="match status" value="1"/>
</dbReference>
<dbReference type="PANTHER" id="PTHR42716">
    <property type="entry name" value="L-ASPARTATE OXIDASE"/>
    <property type="match status" value="1"/>
</dbReference>
<dbReference type="Proteomes" id="UP000320672">
    <property type="component" value="Chromosome"/>
</dbReference>
<dbReference type="KEGG" id="rml:FF011L_23580"/>
<dbReference type="Gene3D" id="1.20.58.100">
    <property type="entry name" value="Fumarate reductase/succinate dehydrogenase flavoprotein-like, C-terminal domain"/>
    <property type="match status" value="1"/>
</dbReference>
<dbReference type="RefSeq" id="WP_145351717.1">
    <property type="nucleotide sequence ID" value="NZ_CP036262.1"/>
</dbReference>
<keyword evidence="7 12" id="KW-0274">FAD</keyword>
<feature type="domain" description="FAD-dependent oxidoreductase 2 FAD-binding" evidence="13">
    <location>
        <begin position="20"/>
        <end position="390"/>
    </location>
</feature>
<evidence type="ECO:0000256" key="10">
    <source>
        <dbReference type="NCBIfam" id="TIGR00551"/>
    </source>
</evidence>
<evidence type="ECO:0000256" key="1">
    <source>
        <dbReference type="ARBA" id="ARBA00001974"/>
    </source>
</evidence>
<evidence type="ECO:0000256" key="2">
    <source>
        <dbReference type="ARBA" id="ARBA00004950"/>
    </source>
</evidence>
<comment type="catalytic activity">
    <reaction evidence="9">
        <text>L-aspartate + O2 = iminosuccinate + H2O2</text>
        <dbReference type="Rhea" id="RHEA:25876"/>
        <dbReference type="ChEBI" id="CHEBI:15379"/>
        <dbReference type="ChEBI" id="CHEBI:16240"/>
        <dbReference type="ChEBI" id="CHEBI:29991"/>
        <dbReference type="ChEBI" id="CHEBI:77875"/>
        <dbReference type="EC" id="1.4.3.16"/>
    </reaction>
    <physiologicalReaction direction="left-to-right" evidence="9">
        <dbReference type="Rhea" id="RHEA:25877"/>
    </physiologicalReaction>
</comment>
<dbReference type="SUPFAM" id="SSF51905">
    <property type="entry name" value="FAD/NAD(P)-binding domain"/>
    <property type="match status" value="1"/>
</dbReference>
<dbReference type="Gene3D" id="3.90.700.10">
    <property type="entry name" value="Succinate dehydrogenase/fumarate reductase flavoprotein, catalytic domain"/>
    <property type="match status" value="1"/>
</dbReference>
<feature type="domain" description="Fumarate reductase/succinate dehydrogenase flavoprotein-like C-terminal" evidence="14">
    <location>
        <begin position="440"/>
        <end position="541"/>
    </location>
</feature>
<dbReference type="PIRSF" id="PIRSF000171">
    <property type="entry name" value="SDHA_APRA_LASPO"/>
    <property type="match status" value="1"/>
</dbReference>
<dbReference type="EMBL" id="CP036262">
    <property type="protein sequence ID" value="QDS93585.1"/>
    <property type="molecule type" value="Genomic_DNA"/>
</dbReference>
<dbReference type="PANTHER" id="PTHR42716:SF2">
    <property type="entry name" value="L-ASPARTATE OXIDASE, CHLOROPLASTIC"/>
    <property type="match status" value="1"/>
</dbReference>
<dbReference type="NCBIfam" id="TIGR00551">
    <property type="entry name" value="nadB"/>
    <property type="match status" value="1"/>
</dbReference>
<dbReference type="InterPro" id="IPR036188">
    <property type="entry name" value="FAD/NAD-bd_sf"/>
</dbReference>
<feature type="active site" description="Proton acceptor" evidence="11">
    <location>
        <position position="288"/>
    </location>
</feature>
<reference evidence="15 16" key="1">
    <citation type="submission" date="2019-02" db="EMBL/GenBank/DDBJ databases">
        <title>Deep-cultivation of Planctomycetes and their phenomic and genomic characterization uncovers novel biology.</title>
        <authorList>
            <person name="Wiegand S."/>
            <person name="Jogler M."/>
            <person name="Boedeker C."/>
            <person name="Pinto D."/>
            <person name="Vollmers J."/>
            <person name="Rivas-Marin E."/>
            <person name="Kohn T."/>
            <person name="Peeters S.H."/>
            <person name="Heuer A."/>
            <person name="Rast P."/>
            <person name="Oberbeckmann S."/>
            <person name="Bunk B."/>
            <person name="Jeske O."/>
            <person name="Meyerdierks A."/>
            <person name="Storesund J.E."/>
            <person name="Kallscheuer N."/>
            <person name="Luecker S."/>
            <person name="Lage O.M."/>
            <person name="Pohl T."/>
            <person name="Merkel B.J."/>
            <person name="Hornburger P."/>
            <person name="Mueller R.-W."/>
            <person name="Bruemmer F."/>
            <person name="Labrenz M."/>
            <person name="Spormann A.M."/>
            <person name="Op den Camp H."/>
            <person name="Overmann J."/>
            <person name="Amann R."/>
            <person name="Jetten M.S.M."/>
            <person name="Mascher T."/>
            <person name="Medema M.H."/>
            <person name="Devos D.P."/>
            <person name="Kaster A.-K."/>
            <person name="Ovreas L."/>
            <person name="Rohde M."/>
            <person name="Galperin M.Y."/>
            <person name="Jogler C."/>
        </authorList>
    </citation>
    <scope>NUCLEOTIDE SEQUENCE [LARGE SCALE GENOMIC DNA]</scope>
    <source>
        <strain evidence="15 16">FF011L</strain>
    </source>
</reference>
<evidence type="ECO:0000256" key="3">
    <source>
        <dbReference type="ARBA" id="ARBA00008562"/>
    </source>
</evidence>
<keyword evidence="8 12" id="KW-0560">Oxidoreductase</keyword>
<organism evidence="15 16">
    <name type="scientific">Roseimaritima multifibrata</name>
    <dbReference type="NCBI Taxonomy" id="1930274"/>
    <lineage>
        <taxon>Bacteria</taxon>
        <taxon>Pseudomonadati</taxon>
        <taxon>Planctomycetota</taxon>
        <taxon>Planctomycetia</taxon>
        <taxon>Pirellulales</taxon>
        <taxon>Pirellulaceae</taxon>
        <taxon>Roseimaritima</taxon>
    </lineage>
</organism>
<evidence type="ECO:0000256" key="6">
    <source>
        <dbReference type="ARBA" id="ARBA00022642"/>
    </source>
</evidence>
<keyword evidence="16" id="KW-1185">Reference proteome</keyword>
<keyword evidence="6 12" id="KW-0662">Pyridine nucleotide biosynthesis</keyword>
<protein>
    <recommendedName>
        <fullName evidence="4 10">L-aspartate oxidase</fullName>
        <ecNumber evidence="4 10">1.4.3.16</ecNumber>
    </recommendedName>
</protein>
<dbReference type="InterPro" id="IPR015939">
    <property type="entry name" value="Fum_Rdtase/Succ_DH_flav-like_C"/>
</dbReference>
<evidence type="ECO:0000256" key="4">
    <source>
        <dbReference type="ARBA" id="ARBA00012173"/>
    </source>
</evidence>
<gene>
    <name evidence="15" type="primary">nadB</name>
    <name evidence="15" type="ORF">FF011L_23580</name>
</gene>
<dbReference type="GO" id="GO:0034628">
    <property type="term" value="P:'de novo' NAD+ biosynthetic process from L-aspartate"/>
    <property type="evidence" value="ECO:0007669"/>
    <property type="project" value="TreeGrafter"/>
</dbReference>
<evidence type="ECO:0000259" key="14">
    <source>
        <dbReference type="Pfam" id="PF02910"/>
    </source>
</evidence>
<dbReference type="UniPathway" id="UPA00253">
    <property type="reaction ID" value="UER00326"/>
</dbReference>